<evidence type="ECO:0000313" key="15">
    <source>
        <dbReference type="Ensembl" id="ENSNMLP00000021798.1"/>
    </source>
</evidence>
<keyword evidence="5 13" id="KW-0732">Signal</keyword>
<evidence type="ECO:0000256" key="9">
    <source>
        <dbReference type="ARBA" id="ARBA00023180"/>
    </source>
</evidence>
<dbReference type="Gene3D" id="3.40.50.11530">
    <property type="match status" value="1"/>
</dbReference>
<reference evidence="15" key="2">
    <citation type="submission" date="2025-09" db="UniProtKB">
        <authorList>
            <consortium name="Ensembl"/>
        </authorList>
    </citation>
    <scope>IDENTIFICATION</scope>
</reference>
<feature type="domain" description="SEFIR" evidence="14">
    <location>
        <begin position="459"/>
        <end position="623"/>
    </location>
</feature>
<dbReference type="Proteomes" id="UP000694523">
    <property type="component" value="Unplaced"/>
</dbReference>
<feature type="compositionally biased region" description="Polar residues" evidence="11">
    <location>
        <begin position="699"/>
        <end position="709"/>
    </location>
</feature>
<comment type="subcellular location">
    <subcellularLocation>
        <location evidence="1">Cell membrane</location>
        <topology evidence="1">Single-pass membrane protein</topology>
    </subcellularLocation>
    <subcellularLocation>
        <location evidence="2">Membrane</location>
        <topology evidence="2">Single-pass type I membrane protein</topology>
    </subcellularLocation>
</comment>
<evidence type="ECO:0000256" key="11">
    <source>
        <dbReference type="SAM" id="MobiDB-lite"/>
    </source>
</evidence>
<dbReference type="PANTHER" id="PTHR15583:SF12">
    <property type="entry name" value="INTERLEUKIN-17 RECEPTOR C"/>
    <property type="match status" value="1"/>
</dbReference>
<evidence type="ECO:0000256" key="5">
    <source>
        <dbReference type="ARBA" id="ARBA00022729"/>
    </source>
</evidence>
<proteinExistence type="predicted"/>
<accession>A0A8C6TL20</accession>
<keyword evidence="9" id="KW-0325">Glycoprotein</keyword>
<evidence type="ECO:0000256" key="1">
    <source>
        <dbReference type="ARBA" id="ARBA00004162"/>
    </source>
</evidence>
<feature type="chain" id="PRO_5034854609" description="SEFIR domain-containing protein" evidence="13">
    <location>
        <begin position="33"/>
        <end position="709"/>
    </location>
</feature>
<evidence type="ECO:0000256" key="3">
    <source>
        <dbReference type="ARBA" id="ARBA00022475"/>
    </source>
</evidence>
<sequence length="709" mass="79003">MVQTPLHFPENRVAFVLMSLLHLWWSEPWTKALDIIDRNSPELTCTEGLRDCKVTSVSHYEAVLSDPEGPVNITCVDLNVVLCCTNSELCVPCLQVIISLTEVDDLEESGDSTVEFLTTLQTTSGSGQLMLQEPLIKICFSSPGSGDFCKTLQFAFSSSNVTSTHELLLRETAMFGSLIVVRVLAHSKEYKQQITIPSLEKVCLLNPEGRKIKDCDAPSLNVETDHESEMVRLRLENIDKEKTLMCQMMWDETVGETLSMPKDRKEISISLNSVAPCLCFLVWWKDDKLRRKYCPFKNQQVLLERMQRSVSLALMESPMRRGNSVLIWNVSAPCRLKVEVWLCKREVVSGACQEVMGSRQRVDGHDGWVATHKASWKTGEFNIPPHPLLCLQIKLDGIESHLDPYCPFAVSRWRWIVILLFALLLVCLSILGACCIQRMLKGYAWRWAKDADVRGAVGSGHVVLLYPPDDEQALPGLMCHLGSSLQALGCSVSLDLWSHAELSVLGPVPWLHSRLDQLQRQGGKVVLVLTQAARRKAEQWGASGWEKFTPNQKDIDTNSTCVDVFSASLSCILADYLQGRAGERFMLVQFESLPPEGVCQPLPELFRGLHVYSLPSQSLGFLTELAGARQMATSSSRRKRAHRLRMASRALARGLSGFTAGTAVLRLAAMPQSCVGTGEEDLAETMPLQPYLLTPPSSPDTNPKISQME</sequence>
<evidence type="ECO:0000256" key="2">
    <source>
        <dbReference type="ARBA" id="ARBA00004479"/>
    </source>
</evidence>
<keyword evidence="8" id="KW-0675">Receptor</keyword>
<evidence type="ECO:0000256" key="7">
    <source>
        <dbReference type="ARBA" id="ARBA00023136"/>
    </source>
</evidence>
<dbReference type="PANTHER" id="PTHR15583">
    <property type="entry name" value="INTERLEUKIN-17 RECEPTOR"/>
    <property type="match status" value="1"/>
</dbReference>
<evidence type="ECO:0000256" key="13">
    <source>
        <dbReference type="SAM" id="SignalP"/>
    </source>
</evidence>
<evidence type="ECO:0000313" key="16">
    <source>
        <dbReference type="Proteomes" id="UP000694523"/>
    </source>
</evidence>
<evidence type="ECO:0000256" key="4">
    <source>
        <dbReference type="ARBA" id="ARBA00022692"/>
    </source>
</evidence>
<keyword evidence="4 12" id="KW-0812">Transmembrane</keyword>
<dbReference type="InterPro" id="IPR013568">
    <property type="entry name" value="SEFIR_dom"/>
</dbReference>
<feature type="transmembrane region" description="Helical" evidence="12">
    <location>
        <begin position="413"/>
        <end position="436"/>
    </location>
</feature>
<dbReference type="InterPro" id="IPR039465">
    <property type="entry name" value="IL-17_rcpt-like"/>
</dbReference>
<reference evidence="15" key="1">
    <citation type="submission" date="2025-08" db="UniProtKB">
        <authorList>
            <consortium name="Ensembl"/>
        </authorList>
    </citation>
    <scope>IDENTIFICATION</scope>
</reference>
<evidence type="ECO:0000256" key="10">
    <source>
        <dbReference type="ARBA" id="ARBA00023198"/>
    </source>
</evidence>
<dbReference type="GO" id="GO:0030368">
    <property type="term" value="F:interleukin-17 receptor activity"/>
    <property type="evidence" value="ECO:0007669"/>
    <property type="project" value="InterPro"/>
</dbReference>
<feature type="region of interest" description="Disordered" evidence="11">
    <location>
        <begin position="689"/>
        <end position="709"/>
    </location>
</feature>
<dbReference type="Pfam" id="PF08357">
    <property type="entry name" value="SEFIR"/>
    <property type="match status" value="1"/>
</dbReference>
<evidence type="ECO:0000256" key="12">
    <source>
        <dbReference type="SAM" id="Phobius"/>
    </source>
</evidence>
<keyword evidence="10" id="KW-0395">Inflammatory response</keyword>
<dbReference type="InterPro" id="IPR027841">
    <property type="entry name" value="IL-17_rcpt_C/E_N"/>
</dbReference>
<evidence type="ECO:0000256" key="6">
    <source>
        <dbReference type="ARBA" id="ARBA00022989"/>
    </source>
</evidence>
<dbReference type="GO" id="GO:0006954">
    <property type="term" value="P:inflammatory response"/>
    <property type="evidence" value="ECO:0007669"/>
    <property type="project" value="UniProtKB-KW"/>
</dbReference>
<keyword evidence="16" id="KW-1185">Reference proteome</keyword>
<keyword evidence="3" id="KW-1003">Cell membrane</keyword>
<dbReference type="Ensembl" id="ENSNMLT00000024440.1">
    <property type="protein sequence ID" value="ENSNMLP00000021798.1"/>
    <property type="gene ID" value="ENSNMLG00000014140.1"/>
</dbReference>
<evidence type="ECO:0000256" key="8">
    <source>
        <dbReference type="ARBA" id="ARBA00023170"/>
    </source>
</evidence>
<dbReference type="AlphaFoldDB" id="A0A8C6TL20"/>
<protein>
    <recommendedName>
        <fullName evidence="14">SEFIR domain-containing protein</fullName>
    </recommendedName>
</protein>
<dbReference type="Pfam" id="PF15037">
    <property type="entry name" value="IL17_R_N"/>
    <property type="match status" value="1"/>
</dbReference>
<feature type="signal peptide" evidence="13">
    <location>
        <begin position="1"/>
        <end position="32"/>
    </location>
</feature>
<keyword evidence="6 12" id="KW-1133">Transmembrane helix</keyword>
<dbReference type="PROSITE" id="PS51534">
    <property type="entry name" value="SEFIR"/>
    <property type="match status" value="1"/>
</dbReference>
<evidence type="ECO:0000259" key="14">
    <source>
        <dbReference type="PROSITE" id="PS51534"/>
    </source>
</evidence>
<keyword evidence="7 12" id="KW-0472">Membrane</keyword>
<name>A0A8C6TL20_9GOBI</name>
<organism evidence="15 16">
    <name type="scientific">Neogobius melanostomus</name>
    <name type="common">round goby</name>
    <dbReference type="NCBI Taxonomy" id="47308"/>
    <lineage>
        <taxon>Eukaryota</taxon>
        <taxon>Metazoa</taxon>
        <taxon>Chordata</taxon>
        <taxon>Craniata</taxon>
        <taxon>Vertebrata</taxon>
        <taxon>Euteleostomi</taxon>
        <taxon>Actinopterygii</taxon>
        <taxon>Neopterygii</taxon>
        <taxon>Teleostei</taxon>
        <taxon>Neoteleostei</taxon>
        <taxon>Acanthomorphata</taxon>
        <taxon>Gobiaria</taxon>
        <taxon>Gobiiformes</taxon>
        <taxon>Gobioidei</taxon>
        <taxon>Gobiidae</taxon>
        <taxon>Benthophilinae</taxon>
        <taxon>Neogobiini</taxon>
        <taxon>Neogobius</taxon>
    </lineage>
</organism>
<dbReference type="GO" id="GO:0005886">
    <property type="term" value="C:plasma membrane"/>
    <property type="evidence" value="ECO:0007669"/>
    <property type="project" value="UniProtKB-SubCell"/>
</dbReference>